<comment type="caution">
    <text evidence="5">The sequence shown here is derived from an EMBL/GenBank/DDBJ whole genome shotgun (WGS) entry which is preliminary data.</text>
</comment>
<evidence type="ECO:0000313" key="6">
    <source>
        <dbReference type="Proteomes" id="UP000014387"/>
    </source>
</evidence>
<keyword evidence="2" id="KW-0067">ATP-binding</keyword>
<evidence type="ECO:0000259" key="4">
    <source>
        <dbReference type="Pfam" id="PF12705"/>
    </source>
</evidence>
<keyword evidence="2" id="KW-0547">Nucleotide-binding</keyword>
<dbReference type="EMBL" id="AGWN01000001">
    <property type="protein sequence ID" value="EPD30539.1"/>
    <property type="molecule type" value="Genomic_DNA"/>
</dbReference>
<keyword evidence="2" id="KW-0347">Helicase</keyword>
<dbReference type="Gene3D" id="3.90.320.10">
    <property type="match status" value="1"/>
</dbReference>
<dbReference type="Proteomes" id="UP000014387">
    <property type="component" value="Unassembled WGS sequence"/>
</dbReference>
<dbReference type="InterPro" id="IPR038726">
    <property type="entry name" value="PDDEXK_AddAB-type"/>
</dbReference>
<keyword evidence="2" id="KW-0378">Hydrolase</keyword>
<evidence type="ECO:0000256" key="1">
    <source>
        <dbReference type="ARBA" id="ARBA00022763"/>
    </source>
</evidence>
<evidence type="ECO:0000256" key="3">
    <source>
        <dbReference type="ARBA" id="ARBA00023204"/>
    </source>
</evidence>
<dbReference type="GO" id="GO:0006281">
    <property type="term" value="P:DNA repair"/>
    <property type="evidence" value="ECO:0007669"/>
    <property type="project" value="UniProtKB-KW"/>
</dbReference>
<keyword evidence="1" id="KW-0227">DNA damage</keyword>
<dbReference type="SUPFAM" id="SSF52980">
    <property type="entry name" value="Restriction endonuclease-like"/>
    <property type="match status" value="1"/>
</dbReference>
<keyword evidence="6" id="KW-1185">Reference proteome</keyword>
<protein>
    <recommendedName>
        <fullName evidence="4">PD-(D/E)XK endonuclease-like domain-containing protein</fullName>
    </recommendedName>
</protein>
<dbReference type="GO" id="GO:0004386">
    <property type="term" value="F:helicase activity"/>
    <property type="evidence" value="ECO:0007669"/>
    <property type="project" value="UniProtKB-KW"/>
</dbReference>
<evidence type="ECO:0000256" key="2">
    <source>
        <dbReference type="ARBA" id="ARBA00022806"/>
    </source>
</evidence>
<evidence type="ECO:0000313" key="5">
    <source>
        <dbReference type="EMBL" id="EPD30539.1"/>
    </source>
</evidence>
<keyword evidence="3" id="KW-0234">DNA repair</keyword>
<sequence>MKFRLTQVDGFKEPPSPATTRGTLVHAVLEDLFDLPAQQRTAENANEMIGPLYEKTMAQDEEFLAMFTDDVLLDKWKEEVRALVRQYFAMENPTRLEPYARERFVRVEITDQIALHGFIDRIDKAPNGAIRIVDYKTGKSPQKRFVEDMLFQMRFYSLLLRNTELGLPARTQLVFLGDGRTLTMDPTSESIEAFEHQLVSIWQDIETAAHQKLFPPKKQVLCNWCGVQKFCPLYSSDTPEVSEEGLTRLLEIKGATRTI</sequence>
<dbReference type="InterPro" id="IPR011604">
    <property type="entry name" value="PDDEXK-like_dom_sf"/>
</dbReference>
<dbReference type="AlphaFoldDB" id="A0A9W5RDN5"/>
<reference evidence="5 6" key="1">
    <citation type="submission" date="2013-05" db="EMBL/GenBank/DDBJ databases">
        <title>The Genome Sequence of Actinomyces europaeus ACS-120-V-COL10B.</title>
        <authorList>
            <consortium name="The Broad Institute Genomics Platform"/>
            <person name="Earl A."/>
            <person name="Ward D."/>
            <person name="Feldgarden M."/>
            <person name="Gevers D."/>
            <person name="Saerens B."/>
            <person name="Vaneechoutte M."/>
            <person name="Walker B."/>
            <person name="Young S."/>
            <person name="Zeng Q."/>
            <person name="Gargeya S."/>
            <person name="Fitzgerald M."/>
            <person name="Haas B."/>
            <person name="Abouelleil A."/>
            <person name="Allen A.W."/>
            <person name="Alvarado L."/>
            <person name="Arachchi H.M."/>
            <person name="Berlin A.M."/>
            <person name="Chapman S.B."/>
            <person name="Gainer-Dewar J."/>
            <person name="Goldberg J."/>
            <person name="Griggs A."/>
            <person name="Gujja S."/>
            <person name="Hansen M."/>
            <person name="Howarth C."/>
            <person name="Imamovic A."/>
            <person name="Ireland A."/>
            <person name="Larimer J."/>
            <person name="McCowan C."/>
            <person name="Murphy C."/>
            <person name="Pearson M."/>
            <person name="Poon T.W."/>
            <person name="Priest M."/>
            <person name="Roberts A."/>
            <person name="Saif S."/>
            <person name="Shea T."/>
            <person name="Sisk P."/>
            <person name="Sykes S."/>
            <person name="Wortman J."/>
            <person name="Nusbaum C."/>
            <person name="Birren B."/>
        </authorList>
    </citation>
    <scope>NUCLEOTIDE SEQUENCE [LARGE SCALE GENOMIC DNA]</scope>
    <source>
        <strain evidence="5 6">ACS-120-V-Col10b</strain>
    </source>
</reference>
<name>A0A9W5RDN5_9ACTO</name>
<dbReference type="InterPro" id="IPR011335">
    <property type="entry name" value="Restrct_endonuc-II-like"/>
</dbReference>
<organism evidence="5 6">
    <name type="scientific">Gleimia europaea ACS-120-V-Col10b</name>
    <dbReference type="NCBI Taxonomy" id="883069"/>
    <lineage>
        <taxon>Bacteria</taxon>
        <taxon>Bacillati</taxon>
        <taxon>Actinomycetota</taxon>
        <taxon>Actinomycetes</taxon>
        <taxon>Actinomycetales</taxon>
        <taxon>Actinomycetaceae</taxon>
        <taxon>Gleimia</taxon>
    </lineage>
</organism>
<proteinExistence type="predicted"/>
<gene>
    <name evidence="5" type="ORF">HMPREF9238_00284</name>
</gene>
<feature type="domain" description="PD-(D/E)XK endonuclease-like" evidence="4">
    <location>
        <begin position="2"/>
        <end position="232"/>
    </location>
</feature>
<dbReference type="Pfam" id="PF12705">
    <property type="entry name" value="PDDEXK_1"/>
    <property type="match status" value="1"/>
</dbReference>
<accession>A0A9W5RDN5</accession>